<comment type="caution">
    <text evidence="2">The sequence shown here is derived from an EMBL/GenBank/DDBJ whole genome shotgun (WGS) entry which is preliminary data.</text>
</comment>
<sequence>MCGWAIADSPPLLVNLVHNLSSLAQSVYAESYAWANLINDLGTEVCHLPLLDDDGKVAIVGYSLTSKGREANRDRTFLSGDDHPKPQWNSISQQEEWDEQFINKLQLKCARETRYREEAVVEMESDEDDQDTMGSQSIEEARQRKRESWQACLDVKSAKRRNDDEEIILLVQPREFVSKTMNVVVEIDDVLRFTCPIASSVIPQLTHATTLVANFEILLEATFPKAQNEEIDRNLSAYEVWLEGGTVQNQHRLMRSSLEFREKEVESNDSEFCRLAFLTNALLRTPPTQAADERKYKVVKHRASLKRPRLSSKMNDAILRVATLSESTLSLPPVVKTKRDEDPMQKDWRVNSDFDTQSIRTDGRSLDEIRFDARYARSLKRVESVTNGSCFDHSILLLLPDVDISISDLRIQTVKYMSDHRESIGVDTFLHDWETRMSENLLQSTPVEMWEIVAVSHLLQRQISIHSRNMRPIAPMLHPSRVVRQQPVLRVAYVNGNLYQPMIPVAKKLRGV</sequence>
<name>A0ABQ9YAI6_9EUKA</name>
<keyword evidence="3" id="KW-1185">Reference proteome</keyword>
<evidence type="ECO:0000256" key="1">
    <source>
        <dbReference type="SAM" id="MobiDB-lite"/>
    </source>
</evidence>
<evidence type="ECO:0000313" key="3">
    <source>
        <dbReference type="Proteomes" id="UP001281761"/>
    </source>
</evidence>
<accession>A0ABQ9YAI6</accession>
<organism evidence="2 3">
    <name type="scientific">Blattamonas nauphoetae</name>
    <dbReference type="NCBI Taxonomy" id="2049346"/>
    <lineage>
        <taxon>Eukaryota</taxon>
        <taxon>Metamonada</taxon>
        <taxon>Preaxostyla</taxon>
        <taxon>Oxymonadida</taxon>
        <taxon>Blattamonas</taxon>
    </lineage>
</organism>
<evidence type="ECO:0000313" key="2">
    <source>
        <dbReference type="EMBL" id="KAK2960791.1"/>
    </source>
</evidence>
<dbReference type="Proteomes" id="UP001281761">
    <property type="component" value="Unassembled WGS sequence"/>
</dbReference>
<gene>
    <name evidence="2" type="ORF">BLNAU_4188</name>
</gene>
<dbReference type="CDD" id="cd22744">
    <property type="entry name" value="OTU"/>
    <property type="match status" value="1"/>
</dbReference>
<proteinExistence type="predicted"/>
<protein>
    <submittedName>
        <fullName evidence="2">Uncharacterized protein</fullName>
    </submittedName>
</protein>
<reference evidence="2 3" key="1">
    <citation type="journal article" date="2022" name="bioRxiv">
        <title>Genomics of Preaxostyla Flagellates Illuminates Evolutionary Transitions and the Path Towards Mitochondrial Loss.</title>
        <authorList>
            <person name="Novak L.V.F."/>
            <person name="Treitli S.C."/>
            <person name="Pyrih J."/>
            <person name="Halakuc P."/>
            <person name="Pipaliya S.V."/>
            <person name="Vacek V."/>
            <person name="Brzon O."/>
            <person name="Soukal P."/>
            <person name="Eme L."/>
            <person name="Dacks J.B."/>
            <person name="Karnkowska A."/>
            <person name="Elias M."/>
            <person name="Hampl V."/>
        </authorList>
    </citation>
    <scope>NUCLEOTIDE SEQUENCE [LARGE SCALE GENOMIC DNA]</scope>
    <source>
        <strain evidence="2">NAU3</strain>
        <tissue evidence="2">Gut</tissue>
    </source>
</reference>
<feature type="compositionally biased region" description="Acidic residues" evidence="1">
    <location>
        <begin position="120"/>
        <end position="131"/>
    </location>
</feature>
<feature type="region of interest" description="Disordered" evidence="1">
    <location>
        <begin position="120"/>
        <end position="142"/>
    </location>
</feature>
<dbReference type="Gene3D" id="3.90.70.80">
    <property type="match status" value="1"/>
</dbReference>
<dbReference type="EMBL" id="JARBJD010000020">
    <property type="protein sequence ID" value="KAK2960791.1"/>
    <property type="molecule type" value="Genomic_DNA"/>
</dbReference>